<dbReference type="Proteomes" id="UP000298663">
    <property type="component" value="Chromosome X"/>
</dbReference>
<organism evidence="3 4">
    <name type="scientific">Steinernema carpocapsae</name>
    <name type="common">Entomopathogenic nematode</name>
    <dbReference type="NCBI Taxonomy" id="34508"/>
    <lineage>
        <taxon>Eukaryota</taxon>
        <taxon>Metazoa</taxon>
        <taxon>Ecdysozoa</taxon>
        <taxon>Nematoda</taxon>
        <taxon>Chromadorea</taxon>
        <taxon>Rhabditida</taxon>
        <taxon>Tylenchina</taxon>
        <taxon>Panagrolaimomorpha</taxon>
        <taxon>Strongyloidoidea</taxon>
        <taxon>Steinernematidae</taxon>
        <taxon>Steinernema</taxon>
    </lineage>
</organism>
<gene>
    <name evidence="3" type="ORF">L596_005591</name>
</gene>
<dbReference type="Gene3D" id="2.120.10.30">
    <property type="entry name" value="TolB, C-terminal domain"/>
    <property type="match status" value="1"/>
</dbReference>
<evidence type="ECO:0000256" key="1">
    <source>
        <dbReference type="SAM" id="MobiDB-lite"/>
    </source>
</evidence>
<dbReference type="EMBL" id="CM016762">
    <property type="protein sequence ID" value="TMS38983.1"/>
    <property type="molecule type" value="Genomic_DNA"/>
</dbReference>
<proteinExistence type="predicted"/>
<comment type="caution">
    <text evidence="3">The sequence shown here is derived from an EMBL/GenBank/DDBJ whole genome shotgun (WGS) entry which is preliminary data.</text>
</comment>
<reference evidence="3 4" key="1">
    <citation type="journal article" date="2015" name="Genome Biol.">
        <title>Comparative genomics of Steinernema reveals deeply conserved gene regulatory networks.</title>
        <authorList>
            <person name="Dillman A.R."/>
            <person name="Macchietto M."/>
            <person name="Porter C.F."/>
            <person name="Rogers A."/>
            <person name="Williams B."/>
            <person name="Antoshechkin I."/>
            <person name="Lee M.M."/>
            <person name="Goodwin Z."/>
            <person name="Lu X."/>
            <person name="Lewis E.E."/>
            <person name="Goodrich-Blair H."/>
            <person name="Stock S.P."/>
            <person name="Adams B.J."/>
            <person name="Sternberg P.W."/>
            <person name="Mortazavi A."/>
        </authorList>
    </citation>
    <scope>NUCLEOTIDE SEQUENCE [LARGE SCALE GENOMIC DNA]</scope>
    <source>
        <strain evidence="3 4">ALL</strain>
    </source>
</reference>
<evidence type="ECO:0000259" key="2">
    <source>
        <dbReference type="Pfam" id="PF03088"/>
    </source>
</evidence>
<evidence type="ECO:0000313" key="3">
    <source>
        <dbReference type="EMBL" id="TMS38983.1"/>
    </source>
</evidence>
<keyword evidence="4" id="KW-1185">Reference proteome</keyword>
<protein>
    <recommendedName>
        <fullName evidence="2">Strictosidine synthase conserved region domain-containing protein</fullName>
    </recommendedName>
</protein>
<dbReference type="InterPro" id="IPR011042">
    <property type="entry name" value="6-blade_b-propeller_TolB-like"/>
</dbReference>
<dbReference type="Pfam" id="PF03088">
    <property type="entry name" value="Str_synth"/>
    <property type="match status" value="1"/>
</dbReference>
<dbReference type="InterPro" id="IPR018119">
    <property type="entry name" value="Strictosidine_synth_cons-reg"/>
</dbReference>
<feature type="domain" description="Strictosidine synthase conserved region" evidence="2">
    <location>
        <begin position="61"/>
        <end position="141"/>
    </location>
</feature>
<sequence>MRLNPSARCMRSENSPSIPTTDITPPLQFTCLEQPLAKIILHTGTPLTDDEDGKSEARFFNDFDFFDDDILVISEPSVRFDDRYFELGMLEHRARGRVLVYNERTRDLREYVGKLYTPNGVQAIGRGCVLIAEMGLHRILK</sequence>
<dbReference type="AlphaFoldDB" id="A0A4V6I8Q8"/>
<name>A0A4V6I8Q8_STECR</name>
<reference evidence="3 4" key="2">
    <citation type="journal article" date="2019" name="G3 (Bethesda)">
        <title>Hybrid Assembly of the Genome of the Entomopathogenic Nematode Steinernema carpocapsae Identifies the X-Chromosome.</title>
        <authorList>
            <person name="Serra L."/>
            <person name="Macchietto M."/>
            <person name="Macias-Munoz A."/>
            <person name="McGill C.J."/>
            <person name="Rodriguez I.M."/>
            <person name="Rodriguez B."/>
            <person name="Murad R."/>
            <person name="Mortazavi A."/>
        </authorList>
    </citation>
    <scope>NUCLEOTIDE SEQUENCE [LARGE SCALE GENOMIC DNA]</scope>
    <source>
        <strain evidence="3 4">ALL</strain>
    </source>
</reference>
<accession>A0A4V6I8Q8</accession>
<evidence type="ECO:0000313" key="4">
    <source>
        <dbReference type="Proteomes" id="UP000298663"/>
    </source>
</evidence>
<dbReference type="EMBL" id="AZBU02000001">
    <property type="protein sequence ID" value="TMS38983.1"/>
    <property type="molecule type" value="Genomic_DNA"/>
</dbReference>
<feature type="region of interest" description="Disordered" evidence="1">
    <location>
        <begin position="1"/>
        <end position="22"/>
    </location>
</feature>
<dbReference type="STRING" id="34508.A0A4V6I8Q8"/>
<dbReference type="SUPFAM" id="SSF63829">
    <property type="entry name" value="Calcium-dependent phosphotriesterase"/>
    <property type="match status" value="1"/>
</dbReference>